<dbReference type="InterPro" id="IPR035948">
    <property type="entry name" value="YwqG-like_sf"/>
</dbReference>
<proteinExistence type="predicted"/>
<dbReference type="Gene3D" id="2.30.320.10">
    <property type="entry name" value="YwqG-like"/>
    <property type="match status" value="1"/>
</dbReference>
<organism evidence="1 2">
    <name type="scientific">Chromobacterium subtsugae</name>
    <dbReference type="NCBI Taxonomy" id="251747"/>
    <lineage>
        <taxon>Bacteria</taxon>
        <taxon>Pseudomonadati</taxon>
        <taxon>Pseudomonadota</taxon>
        <taxon>Betaproteobacteria</taxon>
        <taxon>Neisseriales</taxon>
        <taxon>Chromobacteriaceae</taxon>
        <taxon>Chromobacterium</taxon>
    </lineage>
</organism>
<dbReference type="EMBL" id="JAHDTB010000007">
    <property type="protein sequence ID" value="MBW8287958.1"/>
    <property type="molecule type" value="Genomic_DNA"/>
</dbReference>
<dbReference type="Pfam" id="PF09234">
    <property type="entry name" value="DUF1963"/>
    <property type="match status" value="1"/>
</dbReference>
<comment type="caution">
    <text evidence="1">The sequence shown here is derived from an EMBL/GenBank/DDBJ whole genome shotgun (WGS) entry which is preliminary data.</text>
</comment>
<protein>
    <submittedName>
        <fullName evidence="1">DUF1963 domain-containing protein</fullName>
    </submittedName>
</protein>
<dbReference type="InterPro" id="IPR015315">
    <property type="entry name" value="DUF1963"/>
</dbReference>
<evidence type="ECO:0000313" key="2">
    <source>
        <dbReference type="Proteomes" id="UP000711178"/>
    </source>
</evidence>
<gene>
    <name evidence="1" type="ORF">KIF53_10005</name>
</gene>
<dbReference type="Proteomes" id="UP000711178">
    <property type="component" value="Unassembled WGS sequence"/>
</dbReference>
<reference evidence="1 2" key="1">
    <citation type="submission" date="2021-05" db="EMBL/GenBank/DDBJ databases">
        <title>Draft Whole Genome Sequencing Of Biosensor Chromobacterium violaceum Strain CV026 Reveals A Regulatory RNA In Chromobacterium violaceum Phenotype Regulatory Network.</title>
        <authorList>
            <person name="Hong K.W."/>
            <person name="Chan K.G."/>
            <person name="Chang C.-Y."/>
        </authorList>
    </citation>
    <scope>NUCLEOTIDE SEQUENCE [LARGE SCALE GENOMIC DNA]</scope>
    <source>
        <strain evidence="1 2">ATCC 31532</strain>
    </source>
</reference>
<name>A0ABS7FCZ6_9NEIS</name>
<dbReference type="SUPFAM" id="SSF103032">
    <property type="entry name" value="Hypothetical protein YwqG"/>
    <property type="match status" value="1"/>
</dbReference>
<evidence type="ECO:0000313" key="1">
    <source>
        <dbReference type="EMBL" id="MBW8287958.1"/>
    </source>
</evidence>
<sequence>MAMDIEQIKTLLAKPIAKLTAGGFRPTYQETESWLGKVSLFAPGEAIPLDDAGKPMLPLAQLCIPALPVISPRLADTRLLTVFISATLPEPFEAMGANWLVREYGHGDLLIRQDFLPQGPSLKAFPLQAERIDEDYPLWDSGDIPLELESEILRQEKAGKIAGYYDLTCHTYTHKIGGYPSYCQSGVDLGEGFEFVFQIASDSKIHLNIIDNGCLMFWKHKTTGQWALYYDFY</sequence>
<accession>A0ABS7FCZ6</accession>
<keyword evidence="2" id="KW-1185">Reference proteome</keyword>